<gene>
    <name evidence="1" type="ORF">GJA_3683</name>
</gene>
<dbReference type="AlphaFoldDB" id="W0VAB3"/>
<reference evidence="1 2" key="1">
    <citation type="journal article" date="2015" name="Genome Announc.">
        <title>Genome Sequence of Mushroom Soft-Rot Pathogen Janthinobacterium agaricidamnosum.</title>
        <authorList>
            <person name="Graupner K."/>
            <person name="Lackner G."/>
            <person name="Hertweck C."/>
        </authorList>
    </citation>
    <scope>NUCLEOTIDE SEQUENCE [LARGE SCALE GENOMIC DNA]</scope>
    <source>
        <strain evidence="2">NBRC 102515 / DSM 9628</strain>
    </source>
</reference>
<dbReference type="STRING" id="1349767.GJA_3683"/>
<dbReference type="Proteomes" id="UP000027604">
    <property type="component" value="Chromosome I"/>
</dbReference>
<dbReference type="EMBL" id="HG322949">
    <property type="protein sequence ID" value="CDG84298.1"/>
    <property type="molecule type" value="Genomic_DNA"/>
</dbReference>
<dbReference type="PATRIC" id="fig|1349767.4.peg.273"/>
<organism evidence="1 2">
    <name type="scientific">Janthinobacterium agaricidamnosum NBRC 102515 = DSM 9628</name>
    <dbReference type="NCBI Taxonomy" id="1349767"/>
    <lineage>
        <taxon>Bacteria</taxon>
        <taxon>Pseudomonadati</taxon>
        <taxon>Pseudomonadota</taxon>
        <taxon>Betaproteobacteria</taxon>
        <taxon>Burkholderiales</taxon>
        <taxon>Oxalobacteraceae</taxon>
        <taxon>Janthinobacterium</taxon>
    </lineage>
</organism>
<keyword evidence="2" id="KW-1185">Reference proteome</keyword>
<sequence length="39" mass="4260">MLLGHGETPNSCVRWIRSAIKSAATTLRQTVPGINRPAR</sequence>
<proteinExistence type="predicted"/>
<dbReference type="KEGG" id="jag:GJA_3683"/>
<dbReference type="HOGENOM" id="CLU_3311080_0_0_4"/>
<protein>
    <submittedName>
        <fullName evidence="1">Uncharacterized protein</fullName>
    </submittedName>
</protein>
<evidence type="ECO:0000313" key="1">
    <source>
        <dbReference type="EMBL" id="CDG84298.1"/>
    </source>
</evidence>
<accession>W0VAB3</accession>
<name>W0VAB3_9BURK</name>
<evidence type="ECO:0000313" key="2">
    <source>
        <dbReference type="Proteomes" id="UP000027604"/>
    </source>
</evidence>